<name>A0AC35TUF8_9BILA</name>
<dbReference type="WBParaSite" id="RSKR_0000424600.1">
    <property type="protein sequence ID" value="RSKR_0000424600.1"/>
    <property type="gene ID" value="RSKR_0000424600"/>
</dbReference>
<reference evidence="2" key="1">
    <citation type="submission" date="2016-11" db="UniProtKB">
        <authorList>
            <consortium name="WormBaseParasite"/>
        </authorList>
    </citation>
    <scope>IDENTIFICATION</scope>
    <source>
        <strain evidence="2">KR3021</strain>
    </source>
</reference>
<dbReference type="Proteomes" id="UP000095286">
    <property type="component" value="Unplaced"/>
</dbReference>
<evidence type="ECO:0000313" key="2">
    <source>
        <dbReference type="WBParaSite" id="RSKR_0000424600.1"/>
    </source>
</evidence>
<proteinExistence type="predicted"/>
<organism evidence="1 2">
    <name type="scientific">Rhabditophanes sp. KR3021</name>
    <dbReference type="NCBI Taxonomy" id="114890"/>
    <lineage>
        <taxon>Eukaryota</taxon>
        <taxon>Metazoa</taxon>
        <taxon>Ecdysozoa</taxon>
        <taxon>Nematoda</taxon>
        <taxon>Chromadorea</taxon>
        <taxon>Rhabditida</taxon>
        <taxon>Tylenchina</taxon>
        <taxon>Panagrolaimomorpha</taxon>
        <taxon>Strongyloidoidea</taxon>
        <taxon>Alloionematidae</taxon>
        <taxon>Rhabditophanes</taxon>
    </lineage>
</organism>
<sequence length="993" mass="113371">MSRKLKAKGFLYVAPLTLDFSIPCHSQKRWQRRHFTLYDDGELQYALDNNSETIPQMIMDMNRCIRVCEADSITGNMHSLLIAFKNGNCEDYGSEDYQKPEDISNKSDPSHPAVCYVKADCTEEIRWWQSMLQTFAQQNVIHCIPRKNSGDEDTLTTYEPTIIQVNAQDSVSEPNTPSSSRDSSIEREANQNVHYINNNLTENKHHPSFIRQDSIDGVAESVVSIDRHSSVSRQESFKQPEPTIHGTPRAVKQRKRLTRDEIILPRIKSTDSEFVNPNSNCSVDKFDSVIVNKMPLNSLTTASCNIDTTNAHTVRKGWLTLRGKNDKESNKYWVVLAGLSLKLYNDVWTEGTSTPEVTIDLTDCENVYPSASAKYYGIEIKCRRQRYVLLAITPGIRDSWAQCLQQNLNNPSPTFVDNSCQSVDALSQCDSADVMSQPRRKKHIAYVAPESHHSNSMRGDDDMDEEEISSMFEENNEHKNINTLKGQLADTKEQLNFTQMENEKLRDLFANSNASNQLAHLRKCLTVAETDIIKKQEEMEELREQLGNSGNKIVIEARTRMLNLARLQVTSLSKILLSAEGHQWFSLKQCADNIMRNVAPLDIDDGDVDNKLESIFQNISQAYGMLNDLIGGKNDVREKGVNTDGPFQNSGDEAALYAEIEELEGELEEIQKIHNDELTEISKEFESKMRQFKQRLDNEEHTKRKLQDELQALLNNNESHSHAALSRTYDEKMAMLTSEFDKEIDKLKNQHALDLEDEQEATKLALDVVKRTHDEELDMLNEKLEKALHKLQQPLKECPSFDDSHTTALINQMSSEIQNLSSLYSSKCFENSQLDEKLLLAEKECSNLADIEMHNKKLIREIQQRDQTADGLKIKVSILEKKLIQMGENPAIVSQEERTEQDPAQEIPHSPALLTSIASLETSQESEANCRVRFRQAHQRRRDVRYHSNPAIPVFSNTSTTDKDLFKQRQCNAMSVNDRKKLFECVAEYTTPF</sequence>
<protein>
    <submittedName>
        <fullName evidence="2">PH domain-containing protein</fullName>
    </submittedName>
</protein>
<accession>A0AC35TUF8</accession>
<evidence type="ECO:0000313" key="1">
    <source>
        <dbReference type="Proteomes" id="UP000095286"/>
    </source>
</evidence>